<evidence type="ECO:0000313" key="5">
    <source>
        <dbReference type="EMBL" id="GAC99119.1"/>
    </source>
</evidence>
<feature type="repeat" description="TPR" evidence="3">
    <location>
        <begin position="1164"/>
        <end position="1197"/>
    </location>
</feature>
<evidence type="ECO:0008006" key="7">
    <source>
        <dbReference type="Google" id="ProtNLM"/>
    </source>
</evidence>
<dbReference type="PANTHER" id="PTHR23083:SF464">
    <property type="entry name" value="TETRATRICOPEPTIDE REPEAT DOMAIN 7, ISOFORM A"/>
    <property type="match status" value="1"/>
</dbReference>
<comment type="function">
    <text evidence="1">Involved in endocytosis.</text>
</comment>
<dbReference type="SUPFAM" id="SSF48452">
    <property type="entry name" value="TPR-like"/>
    <property type="match status" value="2"/>
</dbReference>
<reference evidence="6" key="1">
    <citation type="journal article" date="2013" name="Genome Announc.">
        <title>Draft genome sequence of the basidiomycetous yeast-like fungus Pseudozyma hubeiensis SY62, which produces an abundant amount of the biosurfactant mannosylerythritol lipids.</title>
        <authorList>
            <person name="Konishi M."/>
            <person name="Hatada Y."/>
            <person name="Horiuchi J."/>
        </authorList>
    </citation>
    <scope>NUCLEOTIDE SEQUENCE [LARGE SCALE GENOMIC DNA]</scope>
    <source>
        <strain evidence="6">SY62</strain>
    </source>
</reference>
<dbReference type="STRING" id="1305764.R9PCN0"/>
<accession>R9PCN0</accession>
<gene>
    <name evidence="5" type="ORF">PHSY_006717</name>
</gene>
<comment type="similarity">
    <text evidence="2">Belongs to the YPP1 family.</text>
</comment>
<protein>
    <recommendedName>
        <fullName evidence="7">TPR-like protein</fullName>
    </recommendedName>
</protein>
<dbReference type="PROSITE" id="PS50005">
    <property type="entry name" value="TPR"/>
    <property type="match status" value="2"/>
</dbReference>
<dbReference type="HOGENOM" id="CLU_284857_0_0_1"/>
<dbReference type="InterPro" id="IPR019734">
    <property type="entry name" value="TPR_rpt"/>
</dbReference>
<dbReference type="GeneID" id="24111985"/>
<evidence type="ECO:0000256" key="1">
    <source>
        <dbReference type="ARBA" id="ARBA00002550"/>
    </source>
</evidence>
<dbReference type="InterPro" id="IPR011990">
    <property type="entry name" value="TPR-like_helical_dom_sf"/>
</dbReference>
<feature type="region of interest" description="Disordered" evidence="4">
    <location>
        <begin position="614"/>
        <end position="658"/>
    </location>
</feature>
<feature type="compositionally biased region" description="Basic and acidic residues" evidence="4">
    <location>
        <begin position="626"/>
        <end position="640"/>
    </location>
</feature>
<organism evidence="5 6">
    <name type="scientific">Pseudozyma hubeiensis (strain SY62)</name>
    <name type="common">Yeast</name>
    <dbReference type="NCBI Taxonomy" id="1305764"/>
    <lineage>
        <taxon>Eukaryota</taxon>
        <taxon>Fungi</taxon>
        <taxon>Dikarya</taxon>
        <taxon>Basidiomycota</taxon>
        <taxon>Ustilaginomycotina</taxon>
        <taxon>Ustilaginomycetes</taxon>
        <taxon>Ustilaginales</taxon>
        <taxon>Ustilaginaceae</taxon>
        <taxon>Pseudozyma</taxon>
    </lineage>
</organism>
<dbReference type="SMART" id="SM00028">
    <property type="entry name" value="TPR"/>
    <property type="match status" value="5"/>
</dbReference>
<evidence type="ECO:0000256" key="3">
    <source>
        <dbReference type="PROSITE-ProRule" id="PRU00339"/>
    </source>
</evidence>
<evidence type="ECO:0000256" key="2">
    <source>
        <dbReference type="ARBA" id="ARBA00038251"/>
    </source>
</evidence>
<feature type="repeat" description="TPR" evidence="3">
    <location>
        <begin position="758"/>
        <end position="791"/>
    </location>
</feature>
<sequence length="1208" mass="132166">MTEQACVCVTFGFTFPEPLLTAHCVRICPAQTSFFLFIPTPTPPHPHPAAQSRRRRTKCSSDRIRGHHCLQGGLVTFSGLLVSRSSLYPSFALRRCCHSPRRCPRHTIAIETKQKPEACRSKSELYLKELDSARLRGNWLSEQPSQSGKPLPWSELLRKFSKHNPDKPSLGALATLEHELKAAFHNFYADSNYTDASHLDDYKVYPQAGDATLFPPVMQPGAEGVGWSTQGVAQIADRVLEYGDSANRLAAISLRALAFFVLGRDDEAVDILHREKFMESAGESAIAPEMHNAALTGLVIQGFTIYGMANERLLYSKNEPGYAPFALAGFARAIELHEMVRGGKKANALRGLQADEIERWAEVALYRNALLSIRAGEPVQSLNALRSYQAHASRWHNEFRLPQRNVIHRYYLRVLNRSAELGTYADPPELPPPSRDDWRSKAYQLTVVATVAARVQIRDYESERLHRDPAAKRIAPTFSSQRVTSRTVSTRRPKVYRELRPPSVSWSNESLTAQKAAFNSLQKSTAFPKANHINDEVLDFADEMIKAWEINGELGGEQADDAAEILHGLVELTFHSQRIARYLVTLLFAAECFDEAKRALQAYAQLVEKAREADASAETNASGSKAEVKENGEAQAEKPQEQQQANGNKTTSSKDHDSDEVYASTLAHGAYLVGRHCNDFTLADKMATKALAVALDDKGQYKSTLQHNTILLARLKRVSGYAKAGLAIELADPVRRPVLQSEALADLTAAVQLDSQSSEAFYQLAFLQAELRDVHSALQSARKAVELEPADVESWHLLVLLLSAQKKYKDAFKIAEVALDECEKDDSGTSTGAANGSSPANFAGSQLLSVDYPPRPLERNESILRLMVTYNALEELNDGVESAIAGQKELFSYFHRVFPYAAAAAASASASSAGGVGAGVGADNPRTSKDLGGLRRYGSLAAVGGGDNSNDTVLARSQTTASRVRSYAQRSASGAGGTQKSNAAILPGMQFGGEDDDLSESGAERKMQHLKRQSVTLAKIWLQSAASFRRAGQLKESRSAIQEAERLQPGLADVWVQLSLYFAKNGSNRLAVDSLYKALACSSTDIAASVHLARLFLADPELKPKRHADVVHPGPAATAPVAVKHNYESSAEATLSAKAQDLSSVSLAEGLLTTTTKGPGWDSSEAWLFLGQAVQRSQRAQRARECFEYALQLENTKPVRPLTTALLR</sequence>
<dbReference type="OrthoDB" id="29013at2759"/>
<dbReference type="PANTHER" id="PTHR23083">
    <property type="entry name" value="TETRATRICOPEPTIDE REPEAT PROTEIN, TPR"/>
    <property type="match status" value="1"/>
</dbReference>
<proteinExistence type="inferred from homology"/>
<dbReference type="eggNOG" id="KOG4162">
    <property type="taxonomic scope" value="Eukaryota"/>
</dbReference>
<keyword evidence="3" id="KW-0802">TPR repeat</keyword>
<keyword evidence="6" id="KW-1185">Reference proteome</keyword>
<dbReference type="RefSeq" id="XP_012192706.1">
    <property type="nucleotide sequence ID" value="XM_012337316.1"/>
</dbReference>
<dbReference type="EMBL" id="DF238823">
    <property type="protein sequence ID" value="GAC99119.1"/>
    <property type="molecule type" value="Genomic_DNA"/>
</dbReference>
<dbReference type="Proteomes" id="UP000014071">
    <property type="component" value="Unassembled WGS sequence"/>
</dbReference>
<dbReference type="Gene3D" id="1.25.40.10">
    <property type="entry name" value="Tetratricopeptide repeat domain"/>
    <property type="match status" value="2"/>
</dbReference>
<evidence type="ECO:0000256" key="4">
    <source>
        <dbReference type="SAM" id="MobiDB-lite"/>
    </source>
</evidence>
<dbReference type="InterPro" id="IPR051722">
    <property type="entry name" value="Endocytosis_PI4K-reg_protein"/>
</dbReference>
<name>R9PCN0_PSEHS</name>
<dbReference type="AlphaFoldDB" id="R9PCN0"/>
<evidence type="ECO:0000313" key="6">
    <source>
        <dbReference type="Proteomes" id="UP000014071"/>
    </source>
</evidence>